<sequence>MAHKKKGVLHMTMAYKKPEINVPLLGIGCGQCGSNMLAAGDKLGLFENCAGINTTTSDEMALPESNQIHCLNPDNPKRGAGKDATKGAELFRDSLQDVVRPRLGLIFGRNSADSPYMITAAMGGGSGNGIAPLLARTLRQATDQPILGLMTLPEDSFLDPLSSRNVLVGLQEISSSRTFDTLFLVDNNKIYKRLNEKTTLAAVNELVWKPLQHTLSYVGKKSTATMDVEDFERLIRMGRCGAIYEIEVPESKATSAEMLREFVLKSWSNEHHFYPDEFSNPEQHIDNKYTYGFGLLVACAPIMFSKHQALFERFYAELTDLLPNVRSQRGFVTDESLVDKIRIITIVTGLPYPMERISEIRERFEQGSKTVVDDTPNFLEGLDRRALVGQPVIKKTNTESFSILSLAEEEDAPSEENDSLLLSPLFSSSKPKKKRKGLNFAD</sequence>
<dbReference type="Proteomes" id="UP000002892">
    <property type="component" value="Plasmid pDESACI.01"/>
</dbReference>
<name>I4DCQ0_DESAJ</name>
<dbReference type="OrthoDB" id="1956215at2"/>
<evidence type="ECO:0000313" key="4">
    <source>
        <dbReference type="Proteomes" id="UP000002892"/>
    </source>
</evidence>
<organism evidence="3 4">
    <name type="scientific">Desulfosporosinus acidiphilus (strain DSM 22704 / JCM 16185 / SJ4)</name>
    <dbReference type="NCBI Taxonomy" id="646529"/>
    <lineage>
        <taxon>Bacteria</taxon>
        <taxon>Bacillati</taxon>
        <taxon>Bacillota</taxon>
        <taxon>Clostridia</taxon>
        <taxon>Eubacteriales</taxon>
        <taxon>Desulfitobacteriaceae</taxon>
        <taxon>Desulfosporosinus</taxon>
    </lineage>
</organism>
<gene>
    <name evidence="3" type="ordered locus">Desaci_4748</name>
</gene>
<dbReference type="HOGENOM" id="CLU_024865_1_1_9"/>
<keyword evidence="3" id="KW-0131">Cell cycle</keyword>
<geneLocation type="plasmid" evidence="3 4">
    <name>pDESACI.01</name>
</geneLocation>
<evidence type="ECO:0000259" key="2">
    <source>
        <dbReference type="Pfam" id="PF00091"/>
    </source>
</evidence>
<dbReference type="InterPro" id="IPR036525">
    <property type="entry name" value="Tubulin/FtsZ_GTPase_sf"/>
</dbReference>
<feature type="compositionally biased region" description="Basic residues" evidence="1">
    <location>
        <begin position="430"/>
        <end position="442"/>
    </location>
</feature>
<dbReference type="KEGG" id="dai:Desaci_4748"/>
<dbReference type="InterPro" id="IPR003008">
    <property type="entry name" value="Tubulin_FtsZ_GTPase"/>
</dbReference>
<dbReference type="SUPFAM" id="SSF52490">
    <property type="entry name" value="Tubulin nucleotide-binding domain-like"/>
    <property type="match status" value="1"/>
</dbReference>
<evidence type="ECO:0000313" key="3">
    <source>
        <dbReference type="EMBL" id="AFM43574.1"/>
    </source>
</evidence>
<reference evidence="4" key="1">
    <citation type="journal article" date="2012" name="J. Bacteriol.">
        <title>Complete genome sequences of Desulfosporosinus orientis DSM765T, Desulfosporosinus youngiae DSM17734T, Desulfosporosinus meridiei DSM13257T, and Desulfosporosinus acidiphilus DSM22704T.</title>
        <authorList>
            <person name="Pester M."/>
            <person name="Brambilla E."/>
            <person name="Alazard D."/>
            <person name="Rattei T."/>
            <person name="Weinmaier T."/>
            <person name="Han J."/>
            <person name="Lucas S."/>
            <person name="Lapidus A."/>
            <person name="Cheng J.F."/>
            <person name="Goodwin L."/>
            <person name="Pitluck S."/>
            <person name="Peters L."/>
            <person name="Ovchinnikova G."/>
            <person name="Teshima H."/>
            <person name="Detter J.C."/>
            <person name="Han C.S."/>
            <person name="Tapia R."/>
            <person name="Land M.L."/>
            <person name="Hauser L."/>
            <person name="Kyrpides N.C."/>
            <person name="Ivanova N.N."/>
            <person name="Pagani I."/>
            <person name="Huntmann M."/>
            <person name="Wei C.L."/>
            <person name="Davenport K.W."/>
            <person name="Daligault H."/>
            <person name="Chain P.S."/>
            <person name="Chen A."/>
            <person name="Mavromatis K."/>
            <person name="Markowitz V."/>
            <person name="Szeto E."/>
            <person name="Mikhailova N."/>
            <person name="Pati A."/>
            <person name="Wagner M."/>
            <person name="Woyke T."/>
            <person name="Ollivier B."/>
            <person name="Klenk H.P."/>
            <person name="Spring S."/>
            <person name="Loy A."/>
        </authorList>
    </citation>
    <scope>NUCLEOTIDE SEQUENCE [LARGE SCALE GENOMIC DNA]</scope>
    <source>
        <strain evidence="4">DSM 22704 / JCM 16185 / SJ4</strain>
    </source>
</reference>
<keyword evidence="4" id="KW-1185">Reference proteome</keyword>
<dbReference type="GO" id="GO:0005525">
    <property type="term" value="F:GTP binding"/>
    <property type="evidence" value="ECO:0007669"/>
    <property type="project" value="InterPro"/>
</dbReference>
<feature type="domain" description="Tubulin/FtsZ GTPase" evidence="2">
    <location>
        <begin position="27"/>
        <end position="192"/>
    </location>
</feature>
<dbReference type="Gene3D" id="3.40.50.1440">
    <property type="entry name" value="Tubulin/FtsZ, GTPase domain"/>
    <property type="match status" value="1"/>
</dbReference>
<evidence type="ECO:0000256" key="1">
    <source>
        <dbReference type="SAM" id="MobiDB-lite"/>
    </source>
</evidence>
<dbReference type="RefSeq" id="WP_014825086.1">
    <property type="nucleotide sequence ID" value="NC_018066.1"/>
</dbReference>
<keyword evidence="3" id="KW-0614">Plasmid</keyword>
<dbReference type="GO" id="GO:0051301">
    <property type="term" value="P:cell division"/>
    <property type="evidence" value="ECO:0007669"/>
    <property type="project" value="UniProtKB-KW"/>
</dbReference>
<accession>I4DCQ0</accession>
<feature type="compositionally biased region" description="Acidic residues" evidence="1">
    <location>
        <begin position="408"/>
        <end position="418"/>
    </location>
</feature>
<dbReference type="Pfam" id="PF00091">
    <property type="entry name" value="Tubulin"/>
    <property type="match status" value="1"/>
</dbReference>
<protein>
    <submittedName>
        <fullName evidence="3">Cell division GTPase</fullName>
    </submittedName>
</protein>
<feature type="compositionally biased region" description="Low complexity" evidence="1">
    <location>
        <begin position="419"/>
        <end position="429"/>
    </location>
</feature>
<keyword evidence="3" id="KW-0132">Cell division</keyword>
<feature type="region of interest" description="Disordered" evidence="1">
    <location>
        <begin position="408"/>
        <end position="442"/>
    </location>
</feature>
<dbReference type="AlphaFoldDB" id="I4DCQ0"/>
<proteinExistence type="predicted"/>
<dbReference type="EMBL" id="CP003640">
    <property type="protein sequence ID" value="AFM43574.1"/>
    <property type="molecule type" value="Genomic_DNA"/>
</dbReference>